<feature type="chain" id="PRO_5008044172" description="Protein tyrosine phosphatase" evidence="2">
    <location>
        <begin position="18"/>
        <end position="281"/>
    </location>
</feature>
<proteinExistence type="inferred from homology"/>
<protein>
    <recommendedName>
        <fullName evidence="5">Protein tyrosine phosphatase</fullName>
    </recommendedName>
</protein>
<dbReference type="STRING" id="621456.BJP26_13710"/>
<comment type="caution">
    <text evidence="3">The sequence shown here is derived from an EMBL/GenBank/DDBJ whole genome shotgun (WGS) entry which is preliminary data.</text>
</comment>
<dbReference type="SUPFAM" id="SSF52799">
    <property type="entry name" value="(Phosphotyrosine protein) phosphatases II"/>
    <property type="match status" value="1"/>
</dbReference>
<dbReference type="AlphaFoldDB" id="A0A175Y1F4"/>
<gene>
    <name evidence="3" type="ORF">AVM11_18250</name>
</gene>
<dbReference type="Gene3D" id="3.90.190.10">
    <property type="entry name" value="Protein tyrosine phosphatase superfamily"/>
    <property type="match status" value="1"/>
</dbReference>
<dbReference type="EMBL" id="LQCK02000025">
    <property type="protein sequence ID" value="KZB94584.1"/>
    <property type="molecule type" value="Genomic_DNA"/>
</dbReference>
<evidence type="ECO:0000256" key="1">
    <source>
        <dbReference type="ARBA" id="ARBA00009580"/>
    </source>
</evidence>
<dbReference type="PANTHER" id="PTHR31126:SF1">
    <property type="entry name" value="TYROSINE SPECIFIC PROTEIN PHOSPHATASES DOMAIN-CONTAINING PROTEIN"/>
    <property type="match status" value="1"/>
</dbReference>
<dbReference type="Proteomes" id="UP000078460">
    <property type="component" value="Unassembled WGS sequence"/>
</dbReference>
<evidence type="ECO:0000313" key="3">
    <source>
        <dbReference type="EMBL" id="KZB94584.1"/>
    </source>
</evidence>
<keyword evidence="4" id="KW-1185">Reference proteome</keyword>
<dbReference type="PANTHER" id="PTHR31126">
    <property type="entry name" value="TYROSINE-PROTEIN PHOSPHATASE"/>
    <property type="match status" value="1"/>
</dbReference>
<feature type="signal peptide" evidence="2">
    <location>
        <begin position="1"/>
        <end position="17"/>
    </location>
</feature>
<name>A0A175Y1F4_9SPHN</name>
<dbReference type="RefSeq" id="WP_062127042.1">
    <property type="nucleotide sequence ID" value="NZ_LQCK02000025.1"/>
</dbReference>
<evidence type="ECO:0008006" key="5">
    <source>
        <dbReference type="Google" id="ProtNLM"/>
    </source>
</evidence>
<dbReference type="InterPro" id="IPR029021">
    <property type="entry name" value="Prot-tyrosine_phosphatase-like"/>
</dbReference>
<evidence type="ECO:0000313" key="4">
    <source>
        <dbReference type="Proteomes" id="UP000078460"/>
    </source>
</evidence>
<comment type="similarity">
    <text evidence="1">Belongs to the protein-tyrosine phosphatase family.</text>
</comment>
<sequence>MRHLALLFALAPTLAIARQVPAPVAPQVPHERVLPLQGGQNFRDLGGYRTTDGRTVKWGLLYRSGAMNALTPADFAVLAKRGLVTVCDLRDTRERAKAPVAWPEAHKPAVFADDYDMSGDMRALADPKLDGAKARSIMTNTYRELPFRFAGAYRRMFAELAAGHAPLAFNCSAGKDRTGVAAALLLTVLGVPRATVMQDYMLSNRYFDPARAARQDPNAAAWTKALPADVVSALMGVDPAYLDAAFAAIARQPGGMAAYQRDQLGLDAATIRRLRAMYLTR</sequence>
<organism evidence="3 4">
    <name type="scientific">Sphingomonas melonis TY</name>
    <dbReference type="NCBI Taxonomy" id="621456"/>
    <lineage>
        <taxon>Bacteria</taxon>
        <taxon>Pseudomonadati</taxon>
        <taxon>Pseudomonadota</taxon>
        <taxon>Alphaproteobacteria</taxon>
        <taxon>Sphingomonadales</taxon>
        <taxon>Sphingomonadaceae</taxon>
        <taxon>Sphingomonas</taxon>
    </lineage>
</organism>
<reference evidence="3" key="1">
    <citation type="submission" date="2016-03" db="EMBL/GenBank/DDBJ databases">
        <title>Sphingomonas melonis TY, whole genome shotgun sequencing.</title>
        <authorList>
            <person name="Wang H."/>
            <person name="Zhu P."/>
        </authorList>
    </citation>
    <scope>NUCLEOTIDE SEQUENCE [LARGE SCALE GENOMIC DNA]</scope>
    <source>
        <strain evidence="3">TY</strain>
    </source>
</reference>
<dbReference type="GO" id="GO:0004721">
    <property type="term" value="F:phosphoprotein phosphatase activity"/>
    <property type="evidence" value="ECO:0007669"/>
    <property type="project" value="InterPro"/>
</dbReference>
<accession>A0A175Y1F4</accession>
<dbReference type="Pfam" id="PF13350">
    <property type="entry name" value="Y_phosphatase3"/>
    <property type="match status" value="1"/>
</dbReference>
<dbReference type="InterPro" id="IPR026893">
    <property type="entry name" value="Tyr/Ser_Pase_IphP-type"/>
</dbReference>
<keyword evidence="2" id="KW-0732">Signal</keyword>
<evidence type="ECO:0000256" key="2">
    <source>
        <dbReference type="SAM" id="SignalP"/>
    </source>
</evidence>